<dbReference type="GO" id="GO:0016878">
    <property type="term" value="F:acid-thiol ligase activity"/>
    <property type="evidence" value="ECO:0007669"/>
    <property type="project" value="UniProtKB-ARBA"/>
</dbReference>
<dbReference type="InterPro" id="IPR020845">
    <property type="entry name" value="AMP-binding_CS"/>
</dbReference>
<gene>
    <name evidence="5" type="ORF">Airi01_039970</name>
</gene>
<dbReference type="InterPro" id="IPR000873">
    <property type="entry name" value="AMP-dep_synth/lig_dom"/>
</dbReference>
<dbReference type="PANTHER" id="PTHR43767:SF1">
    <property type="entry name" value="NONRIBOSOMAL PEPTIDE SYNTHASE PES1 (EUROFUNG)-RELATED"/>
    <property type="match status" value="1"/>
</dbReference>
<dbReference type="PANTHER" id="PTHR43767">
    <property type="entry name" value="LONG-CHAIN-FATTY-ACID--COA LIGASE"/>
    <property type="match status" value="1"/>
</dbReference>
<dbReference type="Proteomes" id="UP001165135">
    <property type="component" value="Unassembled WGS sequence"/>
</dbReference>
<dbReference type="Pfam" id="PF13193">
    <property type="entry name" value="AMP-binding_C"/>
    <property type="match status" value="1"/>
</dbReference>
<dbReference type="InterPro" id="IPR045851">
    <property type="entry name" value="AMP-bd_C_sf"/>
</dbReference>
<keyword evidence="2" id="KW-0436">Ligase</keyword>
<evidence type="ECO:0008006" key="7">
    <source>
        <dbReference type="Google" id="ProtNLM"/>
    </source>
</evidence>
<reference evidence="5" key="1">
    <citation type="submission" date="2023-03" db="EMBL/GenBank/DDBJ databases">
        <title>Actinoallomurus iriomotensis NBRC 103681.</title>
        <authorList>
            <person name="Ichikawa N."/>
            <person name="Sato H."/>
            <person name="Tonouchi N."/>
        </authorList>
    </citation>
    <scope>NUCLEOTIDE SEQUENCE</scope>
    <source>
        <strain evidence="5">NBRC 103681</strain>
    </source>
</reference>
<feature type="domain" description="AMP-dependent synthetase/ligase" evidence="3">
    <location>
        <begin position="28"/>
        <end position="403"/>
    </location>
</feature>
<name>A0A9W6RKW7_9ACTN</name>
<dbReference type="AlphaFoldDB" id="A0A9W6RKW7"/>
<dbReference type="SUPFAM" id="SSF56801">
    <property type="entry name" value="Acetyl-CoA synthetase-like"/>
    <property type="match status" value="1"/>
</dbReference>
<dbReference type="FunFam" id="3.30.300.30:FF:000008">
    <property type="entry name" value="2,3-dihydroxybenzoate-AMP ligase"/>
    <property type="match status" value="1"/>
</dbReference>
<evidence type="ECO:0000259" key="3">
    <source>
        <dbReference type="Pfam" id="PF00501"/>
    </source>
</evidence>
<sequence length="541" mass="56911">MSPYWQALYGPGVPGEIDVEADSVVELFRRRVAERPGAPQLHYFGTTLDRAEVDRLSDAFAAGLERRGVGAGDRVAVALQNTPVCVLAVLAVWKLGGTVVPVNPMYKERELAHLLADSGARVLVAHPAARDVVAALPAGNAPAHVLYSRDGALAADATGPWPDGADDDVLAILEEGGAPQAAAAPGPDDAALLSYTSGTTGPAKGAINLHRNLAYQVAACRTWIGLGDADSILTVAPLFHITGLAMHLALGLGGGLPLVLTYRFDARTAAALVERYRPTFTIGSITAFIALLGEPAAREHDLGSLSKVLSGGAPVPAATVRRFADEFGVYIHNAYGLTETTSAAVAVPLGTRAPVDETSGALAIGVPLPSVRVEIRGDDGRPLPAGEVGELAISGPQVAAGYWRNPAQTRASFPEGTLLSGDVGFMDAAGWVYLVDRKKDMIVAAGYKVWPREVEDVLYEHPAVREAAVVGVPDPYRGETVRAFVSLRPGATATEAELRDFCRARMAVYKAPAQVLIEDDLPKSVTGKILRRELRDAPARS</sequence>
<dbReference type="InterPro" id="IPR025110">
    <property type="entry name" value="AMP-bd_C"/>
</dbReference>
<comment type="similarity">
    <text evidence="1">Belongs to the ATP-dependent AMP-binding enzyme family.</text>
</comment>
<dbReference type="Pfam" id="PF00501">
    <property type="entry name" value="AMP-binding"/>
    <property type="match status" value="1"/>
</dbReference>
<proteinExistence type="inferred from homology"/>
<comment type="caution">
    <text evidence="5">The sequence shown here is derived from an EMBL/GenBank/DDBJ whole genome shotgun (WGS) entry which is preliminary data.</text>
</comment>
<dbReference type="PROSITE" id="PS00455">
    <property type="entry name" value="AMP_BINDING"/>
    <property type="match status" value="1"/>
</dbReference>
<evidence type="ECO:0000256" key="2">
    <source>
        <dbReference type="ARBA" id="ARBA00022598"/>
    </source>
</evidence>
<feature type="domain" description="AMP-binding enzyme C-terminal" evidence="4">
    <location>
        <begin position="453"/>
        <end position="528"/>
    </location>
</feature>
<organism evidence="5 6">
    <name type="scientific">Actinoallomurus iriomotensis</name>
    <dbReference type="NCBI Taxonomy" id="478107"/>
    <lineage>
        <taxon>Bacteria</taxon>
        <taxon>Bacillati</taxon>
        <taxon>Actinomycetota</taxon>
        <taxon>Actinomycetes</taxon>
        <taxon>Streptosporangiales</taxon>
        <taxon>Thermomonosporaceae</taxon>
        <taxon>Actinoallomurus</taxon>
    </lineage>
</organism>
<dbReference type="Gene3D" id="3.30.300.30">
    <property type="match status" value="1"/>
</dbReference>
<dbReference type="Gene3D" id="3.40.50.12780">
    <property type="entry name" value="N-terminal domain of ligase-like"/>
    <property type="match status" value="1"/>
</dbReference>
<dbReference type="EMBL" id="BSTJ01000004">
    <property type="protein sequence ID" value="GLY75730.1"/>
    <property type="molecule type" value="Genomic_DNA"/>
</dbReference>
<evidence type="ECO:0000259" key="4">
    <source>
        <dbReference type="Pfam" id="PF13193"/>
    </source>
</evidence>
<accession>A0A9W6RKW7</accession>
<dbReference type="InterPro" id="IPR050237">
    <property type="entry name" value="ATP-dep_AMP-bd_enzyme"/>
</dbReference>
<evidence type="ECO:0000313" key="6">
    <source>
        <dbReference type="Proteomes" id="UP001165135"/>
    </source>
</evidence>
<dbReference type="InterPro" id="IPR042099">
    <property type="entry name" value="ANL_N_sf"/>
</dbReference>
<dbReference type="RefSeq" id="WP_285623096.1">
    <property type="nucleotide sequence ID" value="NZ_BSTJ01000004.1"/>
</dbReference>
<evidence type="ECO:0000256" key="1">
    <source>
        <dbReference type="ARBA" id="ARBA00006432"/>
    </source>
</evidence>
<protein>
    <recommendedName>
        <fullName evidence="7">Acyl-CoA synthetase</fullName>
    </recommendedName>
</protein>
<evidence type="ECO:0000313" key="5">
    <source>
        <dbReference type="EMBL" id="GLY75730.1"/>
    </source>
</evidence>